<evidence type="ECO:0000313" key="1">
    <source>
        <dbReference type="EMBL" id="GIM16698.1"/>
    </source>
</evidence>
<organism evidence="1 2">
    <name type="scientific">Volvox reticuliferus</name>
    <dbReference type="NCBI Taxonomy" id="1737510"/>
    <lineage>
        <taxon>Eukaryota</taxon>
        <taxon>Viridiplantae</taxon>
        <taxon>Chlorophyta</taxon>
        <taxon>core chlorophytes</taxon>
        <taxon>Chlorophyceae</taxon>
        <taxon>CS clade</taxon>
        <taxon>Chlamydomonadales</taxon>
        <taxon>Volvocaceae</taxon>
        <taxon>Volvox</taxon>
    </lineage>
</organism>
<comment type="caution">
    <text evidence="1">The sequence shown here is derived from an EMBL/GenBank/DDBJ whole genome shotgun (WGS) entry which is preliminary data.</text>
</comment>
<evidence type="ECO:0000313" key="2">
    <source>
        <dbReference type="Proteomes" id="UP000722791"/>
    </source>
</evidence>
<dbReference type="AlphaFoldDB" id="A0A8J4GZ04"/>
<dbReference type="EMBL" id="BNCQ01000083">
    <property type="protein sequence ID" value="GIM16698.1"/>
    <property type="molecule type" value="Genomic_DNA"/>
</dbReference>
<accession>A0A8J4GZ04</accession>
<feature type="non-terminal residue" evidence="1">
    <location>
        <position position="100"/>
    </location>
</feature>
<name>A0A8J4GZ04_9CHLO</name>
<reference evidence="1" key="1">
    <citation type="journal article" date="2021" name="Proc. Natl. Acad. Sci. U.S.A.">
        <title>Three genomes in the algal genus Volvox reveal the fate of a haploid sex-determining region after a transition to homothallism.</title>
        <authorList>
            <person name="Yamamoto K."/>
            <person name="Hamaji T."/>
            <person name="Kawai-Toyooka H."/>
            <person name="Matsuzaki R."/>
            <person name="Takahashi F."/>
            <person name="Nishimura Y."/>
            <person name="Kawachi M."/>
            <person name="Noguchi H."/>
            <person name="Minakuchi Y."/>
            <person name="Umen J.G."/>
            <person name="Toyoda A."/>
            <person name="Nozaki H."/>
        </authorList>
    </citation>
    <scope>NUCLEOTIDE SEQUENCE</scope>
    <source>
        <strain evidence="1">NIES-3785</strain>
    </source>
</reference>
<proteinExistence type="predicted"/>
<dbReference type="Proteomes" id="UP000722791">
    <property type="component" value="Unassembled WGS sequence"/>
</dbReference>
<gene>
    <name evidence="1" type="ORF">Vretimale_19293</name>
</gene>
<feature type="non-terminal residue" evidence="1">
    <location>
        <position position="1"/>
    </location>
</feature>
<protein>
    <submittedName>
        <fullName evidence="1">Uncharacterized protein</fullName>
    </submittedName>
</protein>
<sequence>SAVVWSKAASLTRIATASTFPPPVPALCHTAVPTSPNPFATCDEGAKRGEGERVEWWGGRSGTGSLTDSADSCTTTAAVARARGVAFDLRRRRTARREGG</sequence>